<feature type="compositionally biased region" description="Polar residues" evidence="1">
    <location>
        <begin position="183"/>
        <end position="192"/>
    </location>
</feature>
<comment type="caution">
    <text evidence="2">The sequence shown here is derived from an EMBL/GenBank/DDBJ whole genome shotgun (WGS) entry which is preliminary data.</text>
</comment>
<feature type="region of interest" description="Disordered" evidence="1">
    <location>
        <begin position="83"/>
        <end position="110"/>
    </location>
</feature>
<feature type="region of interest" description="Disordered" evidence="1">
    <location>
        <begin position="286"/>
        <end position="314"/>
    </location>
</feature>
<proteinExistence type="predicted"/>
<evidence type="ECO:0000256" key="1">
    <source>
        <dbReference type="SAM" id="MobiDB-lite"/>
    </source>
</evidence>
<feature type="region of interest" description="Disordered" evidence="1">
    <location>
        <begin position="172"/>
        <end position="192"/>
    </location>
</feature>
<evidence type="ECO:0000313" key="3">
    <source>
        <dbReference type="Proteomes" id="UP000612055"/>
    </source>
</evidence>
<reference evidence="2" key="1">
    <citation type="journal article" date="2020" name="bioRxiv">
        <title>Comparative genomics of Chlamydomonas.</title>
        <authorList>
            <person name="Craig R.J."/>
            <person name="Hasan A.R."/>
            <person name="Ness R.W."/>
            <person name="Keightley P.D."/>
        </authorList>
    </citation>
    <scope>NUCLEOTIDE SEQUENCE</scope>
    <source>
        <strain evidence="2">CCAP 11/70</strain>
    </source>
</reference>
<dbReference type="EMBL" id="JAEHOE010000023">
    <property type="protein sequence ID" value="KAG2495719.1"/>
    <property type="molecule type" value="Genomic_DNA"/>
</dbReference>
<feature type="compositionally biased region" description="Basic and acidic residues" evidence="1">
    <location>
        <begin position="83"/>
        <end position="103"/>
    </location>
</feature>
<dbReference type="OrthoDB" id="525812at2759"/>
<organism evidence="2 3">
    <name type="scientific">Edaphochlamys debaryana</name>
    <dbReference type="NCBI Taxonomy" id="47281"/>
    <lineage>
        <taxon>Eukaryota</taxon>
        <taxon>Viridiplantae</taxon>
        <taxon>Chlorophyta</taxon>
        <taxon>core chlorophytes</taxon>
        <taxon>Chlorophyceae</taxon>
        <taxon>CS clade</taxon>
        <taxon>Chlamydomonadales</taxon>
        <taxon>Chlamydomonadales incertae sedis</taxon>
        <taxon>Edaphochlamys</taxon>
    </lineage>
</organism>
<accession>A0A835Y5V6</accession>
<dbReference type="PANTHER" id="PTHR40429">
    <property type="entry name" value="FLAGELLAR ASSOCIATED PROTEIN"/>
    <property type="match status" value="1"/>
</dbReference>
<feature type="compositionally biased region" description="Polar residues" evidence="1">
    <location>
        <begin position="297"/>
        <end position="307"/>
    </location>
</feature>
<evidence type="ECO:0000313" key="2">
    <source>
        <dbReference type="EMBL" id="KAG2495719.1"/>
    </source>
</evidence>
<sequence length="314" mass="34461">MAVHESQHPFVKNPWGQGRPGGRSMFGKQADSKKQSFPSYTMLGSREGREKVFLSQAHVEADRKCREGPGHIYDLPSAMQRQVDARKESAPLHSFAHSERLKETVNTNPGPGVYSPVITSMGEQACSPNRSPSRVPFGTSDREAAKNLYLSSGHVTAKRGTLGAPPGQYEVPGALGRQPLSAKPSSPAFSLSRTDRLKEKYEAMSRTMPAVGSYETWNSIGKQTLSLSRTMPAFGFGSSSRETEEKRFLTTTHAKMHQGKYSPNNYHHQLPENITSFGRQPLSRKANVPAYGFGSQPRLTFKSSTTPGPGAYEN</sequence>
<name>A0A835Y5V6_9CHLO</name>
<dbReference type="Pfam" id="PF07004">
    <property type="entry name" value="SHIPPO-rpt"/>
    <property type="match status" value="1"/>
</dbReference>
<dbReference type="InterPro" id="IPR010736">
    <property type="entry name" value="SHIPPO-rpt"/>
</dbReference>
<feature type="region of interest" description="Disordered" evidence="1">
    <location>
        <begin position="1"/>
        <end position="41"/>
    </location>
</feature>
<evidence type="ECO:0008006" key="4">
    <source>
        <dbReference type="Google" id="ProtNLM"/>
    </source>
</evidence>
<protein>
    <recommendedName>
        <fullName evidence="4">Flagellar associated protein</fullName>
    </recommendedName>
</protein>
<dbReference type="AlphaFoldDB" id="A0A835Y5V6"/>
<gene>
    <name evidence="2" type="ORF">HYH03_006319</name>
</gene>
<dbReference type="Proteomes" id="UP000612055">
    <property type="component" value="Unassembled WGS sequence"/>
</dbReference>
<keyword evidence="3" id="KW-1185">Reference proteome</keyword>
<dbReference type="PANTHER" id="PTHR40429:SF1">
    <property type="entry name" value="FLAGELLAR ASSOCIATED PROTEIN"/>
    <property type="match status" value="1"/>
</dbReference>